<name>A0A418NEK4_9SPHN</name>
<evidence type="ECO:0000313" key="3">
    <source>
        <dbReference type="EMBL" id="RIV76701.1"/>
    </source>
</evidence>
<gene>
    <name evidence="3" type="ORF">D2V04_11055</name>
</gene>
<evidence type="ECO:0000259" key="2">
    <source>
        <dbReference type="Pfam" id="PF07607"/>
    </source>
</evidence>
<evidence type="ECO:0000313" key="4">
    <source>
        <dbReference type="Proteomes" id="UP000285092"/>
    </source>
</evidence>
<organism evidence="3 4">
    <name type="scientific">Pelagerythrobacter aerophilus</name>
    <dbReference type="NCBI Taxonomy" id="2306995"/>
    <lineage>
        <taxon>Bacteria</taxon>
        <taxon>Pseudomonadati</taxon>
        <taxon>Pseudomonadota</taxon>
        <taxon>Alphaproteobacteria</taxon>
        <taxon>Sphingomonadales</taxon>
        <taxon>Erythrobacteraceae</taxon>
        <taxon>Pelagerythrobacter</taxon>
    </lineage>
</organism>
<proteinExistence type="predicted"/>
<dbReference type="AlphaFoldDB" id="A0A418NEK4"/>
<feature type="domain" description="DUF1570" evidence="2">
    <location>
        <begin position="162"/>
        <end position="262"/>
    </location>
</feature>
<keyword evidence="4" id="KW-1185">Reference proteome</keyword>
<dbReference type="Gene3D" id="1.25.40.10">
    <property type="entry name" value="Tetratricopeptide repeat domain"/>
    <property type="match status" value="1"/>
</dbReference>
<comment type="caution">
    <text evidence="3">The sequence shown here is derived from an EMBL/GenBank/DDBJ whole genome shotgun (WGS) entry which is preliminary data.</text>
</comment>
<dbReference type="Proteomes" id="UP000285092">
    <property type="component" value="Unassembled WGS sequence"/>
</dbReference>
<protein>
    <submittedName>
        <fullName evidence="3">DUF1570 domain-containing protein</fullName>
    </submittedName>
</protein>
<dbReference type="InterPro" id="IPR011990">
    <property type="entry name" value="TPR-like_helical_dom_sf"/>
</dbReference>
<dbReference type="OrthoDB" id="5523615at2"/>
<feature type="region of interest" description="Disordered" evidence="1">
    <location>
        <begin position="525"/>
        <end position="545"/>
    </location>
</feature>
<dbReference type="Pfam" id="PF07607">
    <property type="entry name" value="DUF1570"/>
    <property type="match status" value="1"/>
</dbReference>
<accession>A0A418NEK4</accession>
<reference evidence="3 4" key="1">
    <citation type="submission" date="2018-08" db="EMBL/GenBank/DDBJ databases">
        <title>Altererythrobacter sp.Ery1 and Ery12, the genome sequencing of novel strains in genus Alterythrobacter.</title>
        <authorList>
            <person name="Cheng H."/>
            <person name="Wu Y.-H."/>
            <person name="Fang C."/>
            <person name="Xu X.-W."/>
        </authorList>
    </citation>
    <scope>NUCLEOTIDE SEQUENCE [LARGE SCALE GENOMIC DNA]</scope>
    <source>
        <strain evidence="3 4">Ery1</strain>
    </source>
</reference>
<sequence>MDHGYSPARALPLLFPRGKMGGSMRYLVAFLFAVSASSPVFAHWHEAQSEHFVVYADDSADDVKKFAEMLERYHSALGFLTRRDIPSPSPSNRVTIFAVGNERDVRKLVGENASNVAGFYIPRAGGSRAFVPDVRVSHGDPHFSFIVLLHEYAHHFLIGSSRYAMPNWLSEGAAEFFASSRFPRDGSVQIGRPAYHRAAELYYAADVRVEELLDHELYEQNRGKGYDAFYGRAWALYHYLTFSEERGGQLAEYWRVIAEGTPARAAAEQVFGDLDKLERELDSYLRQRRIHTFNLKPELVPIGTVTVRRLSEGMDEAMPLRIRSQRGVSREQALELLPDARKVAARYPNDADVLAVLAEAEHDAGNDAEAIAAADRAIAIDPTVENAYVQKGLSLFRIASEADDPDAAYAAAMVPFSKLNKLENDHPLPLIYYYRSFLERGEMPTETAKHALERAAELAPFDRDLALNAAIMQISEGKIGLARYNLKPVAADPHGGGMADQARALLAKLEGVDEGTALLGGELWSEPEIAASDTPAEPTEETLRN</sequence>
<dbReference type="InterPro" id="IPR011464">
    <property type="entry name" value="DUF1570"/>
</dbReference>
<dbReference type="EMBL" id="QXFK01000018">
    <property type="protein sequence ID" value="RIV76701.1"/>
    <property type="molecule type" value="Genomic_DNA"/>
</dbReference>
<evidence type="ECO:0000256" key="1">
    <source>
        <dbReference type="SAM" id="MobiDB-lite"/>
    </source>
</evidence>
<dbReference type="SUPFAM" id="SSF48452">
    <property type="entry name" value="TPR-like"/>
    <property type="match status" value="1"/>
</dbReference>